<proteinExistence type="predicted"/>
<dbReference type="SMART" id="SM00717">
    <property type="entry name" value="SANT"/>
    <property type="match status" value="2"/>
</dbReference>
<dbReference type="PANTHER" id="PTHR37888:SF11">
    <property type="entry name" value="DNA-BINDING BROMODOMAIN-CONTAINING PROTEIN"/>
    <property type="match status" value="1"/>
</dbReference>
<feature type="compositionally biased region" description="Polar residues" evidence="3">
    <location>
        <begin position="406"/>
        <end position="416"/>
    </location>
</feature>
<dbReference type="InterPro" id="IPR036427">
    <property type="entry name" value="Bromodomain-like_sf"/>
</dbReference>
<name>A0A8J6CXL4_9ROSI</name>
<evidence type="ECO:0000313" key="5">
    <source>
        <dbReference type="EMBL" id="KAG8483743.1"/>
    </source>
</evidence>
<feature type="compositionally biased region" description="Polar residues" evidence="3">
    <location>
        <begin position="576"/>
        <end position="586"/>
    </location>
</feature>
<comment type="caution">
    <text evidence="5">The sequence shown here is derived from an EMBL/GenBank/DDBJ whole genome shotgun (WGS) entry which is preliminary data.</text>
</comment>
<dbReference type="Pfam" id="PF00249">
    <property type="entry name" value="Myb_DNA-binding"/>
    <property type="match status" value="2"/>
</dbReference>
<evidence type="ECO:0000259" key="4">
    <source>
        <dbReference type="PROSITE" id="PS50014"/>
    </source>
</evidence>
<accession>A0A8J6CXL4</accession>
<feature type="compositionally biased region" description="Basic and acidic residues" evidence="3">
    <location>
        <begin position="252"/>
        <end position="264"/>
    </location>
</feature>
<organism evidence="5 6">
    <name type="scientific">Gossypium anomalum</name>
    <dbReference type="NCBI Taxonomy" id="47600"/>
    <lineage>
        <taxon>Eukaryota</taxon>
        <taxon>Viridiplantae</taxon>
        <taxon>Streptophyta</taxon>
        <taxon>Embryophyta</taxon>
        <taxon>Tracheophyta</taxon>
        <taxon>Spermatophyta</taxon>
        <taxon>Magnoliopsida</taxon>
        <taxon>eudicotyledons</taxon>
        <taxon>Gunneridae</taxon>
        <taxon>Pentapetalae</taxon>
        <taxon>rosids</taxon>
        <taxon>malvids</taxon>
        <taxon>Malvales</taxon>
        <taxon>Malvaceae</taxon>
        <taxon>Malvoideae</taxon>
        <taxon>Gossypium</taxon>
    </lineage>
</organism>
<feature type="compositionally biased region" description="Low complexity" evidence="3">
    <location>
        <begin position="1245"/>
        <end position="1256"/>
    </location>
</feature>
<feature type="compositionally biased region" description="Basic and acidic residues" evidence="3">
    <location>
        <begin position="921"/>
        <end position="931"/>
    </location>
</feature>
<dbReference type="InterPro" id="IPR001487">
    <property type="entry name" value="Bromodomain"/>
</dbReference>
<dbReference type="CDD" id="cd04369">
    <property type="entry name" value="Bromodomain"/>
    <property type="match status" value="2"/>
</dbReference>
<feature type="compositionally biased region" description="Polar residues" evidence="3">
    <location>
        <begin position="1262"/>
        <end position="1272"/>
    </location>
</feature>
<feature type="region of interest" description="Disordered" evidence="3">
    <location>
        <begin position="479"/>
        <end position="677"/>
    </location>
</feature>
<feature type="compositionally biased region" description="Acidic residues" evidence="3">
    <location>
        <begin position="192"/>
        <end position="203"/>
    </location>
</feature>
<feature type="compositionally biased region" description="Polar residues" evidence="3">
    <location>
        <begin position="1092"/>
        <end position="1105"/>
    </location>
</feature>
<feature type="compositionally biased region" description="Low complexity" evidence="3">
    <location>
        <begin position="1207"/>
        <end position="1219"/>
    </location>
</feature>
<feature type="compositionally biased region" description="Low complexity" evidence="3">
    <location>
        <begin position="559"/>
        <end position="570"/>
    </location>
</feature>
<evidence type="ECO:0000256" key="3">
    <source>
        <dbReference type="SAM" id="MobiDB-lite"/>
    </source>
</evidence>
<feature type="compositionally biased region" description="Polar residues" evidence="3">
    <location>
        <begin position="520"/>
        <end position="545"/>
    </location>
</feature>
<feature type="compositionally biased region" description="Basic and acidic residues" evidence="3">
    <location>
        <begin position="597"/>
        <end position="610"/>
    </location>
</feature>
<dbReference type="Pfam" id="PF00439">
    <property type="entry name" value="Bromodomain"/>
    <property type="match status" value="2"/>
</dbReference>
<dbReference type="Gene3D" id="1.20.920.10">
    <property type="entry name" value="Bromodomain-like"/>
    <property type="match status" value="2"/>
</dbReference>
<feature type="compositionally biased region" description="Basic and acidic residues" evidence="3">
    <location>
        <begin position="547"/>
        <end position="558"/>
    </location>
</feature>
<feature type="region of interest" description="Disordered" evidence="3">
    <location>
        <begin position="816"/>
        <end position="983"/>
    </location>
</feature>
<dbReference type="PANTHER" id="PTHR37888">
    <property type="entry name" value="DNA-BINDING BROMODOMAIN-CONTAINING PROTEIN"/>
    <property type="match status" value="1"/>
</dbReference>
<evidence type="ECO:0000313" key="6">
    <source>
        <dbReference type="Proteomes" id="UP000701853"/>
    </source>
</evidence>
<dbReference type="SUPFAM" id="SSF47370">
    <property type="entry name" value="Bromodomain"/>
    <property type="match status" value="2"/>
</dbReference>
<feature type="region of interest" description="Disordered" evidence="3">
    <location>
        <begin position="1092"/>
        <end position="1119"/>
    </location>
</feature>
<dbReference type="EMBL" id="JAHUZN010000009">
    <property type="protein sequence ID" value="KAG8483743.1"/>
    <property type="molecule type" value="Genomic_DNA"/>
</dbReference>
<evidence type="ECO:0000256" key="1">
    <source>
        <dbReference type="ARBA" id="ARBA00023117"/>
    </source>
</evidence>
<feature type="region of interest" description="Disordered" evidence="3">
    <location>
        <begin position="1165"/>
        <end position="1367"/>
    </location>
</feature>
<feature type="compositionally biased region" description="Basic and acidic residues" evidence="3">
    <location>
        <begin position="816"/>
        <end position="838"/>
    </location>
</feature>
<sequence>MAKPHNFPEKQTWGTWEELLLACAVHRHGSNSWDSVAMELQKRTSTFQHLFFTPLSCQQKFQDLERRFAENGDDDETTNNISTSAVPWLDELRKLRVAELRREVQQYDLSIVSLQLKVQKLKEEREQSLTENGKETEKSDLEREREVKKRKKTKRRIFPEGPEESERENRSVNESNSTDPKEEDPGTGPDEAKDEPEPVEPDGGETGKEVQSVKPEGEASCNGSCDSVAKGSAENSKRVDPRETGDSPESVAESKGEEPNRESSDVQSSASLSGKEKKNAEPGEPDNGELDQSPSIKKVSVESQPLVEFLEIFQSHKLGALFERRLESQKTPDYSNLIRQHLDLETIGMRVEEGWYSGCKSKFFRDLLLLLTNAIIFFGKESSEYAAAIEFRQLVSKEIGAQFRNSSVLPKEQSPSRVPESQMPLKPEPQLSLSLSMKPKLSVPLIACRKRSSIAAKSSTSSSGQEKKRQLLASLMNEKPALGWKQHDKSTEESPVAKKRTRESSASGSRKASKNAKARCNTNTNKNSGTNANAAISSKGGSSNDNSESKGGEKEKSNSKTASSKKPSAANFLNRMRSSLSGNEPLTETLKGVISSDKGKGGGDAGEHKKNSSSSKGDQQKDRTPTPRTRSGGKRTSPAKRSTGRPPKRVPATQSAPPGKRGREAVENHSGGGQAKKLLMLQEERIIRIKDITRKELSRETTWGTWEELLLACAVHRYGNNSWDSVAMELQKRTSTFQHLFFTPLSCQQKFQDLKRRFAENGDDGETTNNNISTSTVPWLDELRRLRVAELRREVQQYDLSIVSLQMKVQKLKEEREQSLTENGKETEKSDLEREREVKKRKKTKRKTLPDGPEESERENHSVNESNSTDPKEESPETGPDEAKDEPEPVEPHGEVQSLKPGGEASCNGSCDSVAKGSAENSERVDPRETGDSPESVAESKGEEPNRESSDVQSSASLSGKEKKNAEPDEPDNGELDQSPSIKKVSVESQPLVAFLEIFRSHKLGSLFERRLGSQKTPDYSNLIRQHLDLETIGMRVEEGWYSGCKSKFFRDLLLLLTNAIIFFSKESSEYAAAIEFRQLVSKEIGTQFRNSSVLPKEQSSSRVPESQMPLKPEPQLSLSLSMKPKLSVPLIACRKRSSIAAKSSTSSSGQEKKRQLLASLMNEKPALGWKQHDKSTEESPVAKKKTRESSASGSRKASKNAKARSNTNTNKNPGTNTNAAISSKGGSSNDNSESKGGEKEKSNSKTASSKKPSAANFLNRMRSSLSGNELLTETLKGVISSDKGKGGGDAGEHKKNSASSKGDQQKDRTPTPRTRSGGKRTSPAKRSTGRPPKRVPATQSAPPGKRGREAVENHSGGGQAKKRSRK</sequence>
<feature type="compositionally biased region" description="Polar residues" evidence="3">
    <location>
        <begin position="1220"/>
        <end position="1231"/>
    </location>
</feature>
<keyword evidence="1 2" id="KW-0103">Bromodomain</keyword>
<feature type="domain" description="Bromo" evidence="4">
    <location>
        <begin position="1000"/>
        <end position="1071"/>
    </location>
</feature>
<protein>
    <recommendedName>
        <fullName evidence="4">Bromo domain-containing protein</fullName>
    </recommendedName>
</protein>
<feature type="compositionally biased region" description="Basic and acidic residues" evidence="3">
    <location>
        <begin position="938"/>
        <end position="950"/>
    </location>
</feature>
<dbReference type="InterPro" id="IPR001005">
    <property type="entry name" value="SANT/Myb"/>
</dbReference>
<feature type="compositionally biased region" description="Basic and acidic residues" evidence="3">
    <location>
        <begin position="125"/>
        <end position="147"/>
    </location>
</feature>
<feature type="compositionally biased region" description="Basic and acidic residues" evidence="3">
    <location>
        <begin position="235"/>
        <end position="245"/>
    </location>
</feature>
<feature type="compositionally biased region" description="Basic and acidic residues" evidence="3">
    <location>
        <begin position="1233"/>
        <end position="1244"/>
    </location>
</feature>
<dbReference type="PROSITE" id="PS50014">
    <property type="entry name" value="BROMODOMAIN_2"/>
    <property type="match status" value="2"/>
</dbReference>
<evidence type="ECO:0000256" key="2">
    <source>
        <dbReference type="PROSITE-ProRule" id="PRU00035"/>
    </source>
</evidence>
<feature type="compositionally biased region" description="Basic and acidic residues" evidence="3">
    <location>
        <begin position="485"/>
        <end position="496"/>
    </location>
</feature>
<gene>
    <name evidence="5" type="ORF">CXB51_023290</name>
</gene>
<keyword evidence="6" id="KW-1185">Reference proteome</keyword>
<dbReference type="OrthoDB" id="1742084at2759"/>
<dbReference type="Proteomes" id="UP000701853">
    <property type="component" value="Chromosome 9"/>
</dbReference>
<feature type="region of interest" description="Disordered" evidence="3">
    <location>
        <begin position="406"/>
        <end position="432"/>
    </location>
</feature>
<feature type="domain" description="Bromo" evidence="4">
    <location>
        <begin position="314"/>
        <end position="385"/>
    </location>
</feature>
<feature type="compositionally biased region" description="Basic and acidic residues" evidence="3">
    <location>
        <begin position="1171"/>
        <end position="1182"/>
    </location>
</feature>
<feature type="compositionally biased region" description="Basic and acidic residues" evidence="3">
    <location>
        <begin position="1283"/>
        <end position="1296"/>
    </location>
</feature>
<reference evidence="5 6" key="1">
    <citation type="journal article" date="2021" name="bioRxiv">
        <title>The Gossypium anomalum genome as a resource for cotton improvement and evolutionary analysis of hybrid incompatibility.</title>
        <authorList>
            <person name="Grover C.E."/>
            <person name="Yuan D."/>
            <person name="Arick M.A."/>
            <person name="Miller E.R."/>
            <person name="Hu G."/>
            <person name="Peterson D.G."/>
            <person name="Wendel J.F."/>
            <person name="Udall J.A."/>
        </authorList>
    </citation>
    <scope>NUCLEOTIDE SEQUENCE [LARGE SCALE GENOMIC DNA]</scope>
    <source>
        <strain evidence="5">JFW-Udall</strain>
        <tissue evidence="5">Leaf</tissue>
    </source>
</reference>
<dbReference type="CDD" id="cd00167">
    <property type="entry name" value="SANT"/>
    <property type="match status" value="2"/>
</dbReference>
<feature type="region of interest" description="Disordered" evidence="3">
    <location>
        <begin position="125"/>
        <end position="296"/>
    </location>
</feature>
<dbReference type="SMART" id="SM00297">
    <property type="entry name" value="BROMO"/>
    <property type="match status" value="2"/>
</dbReference>